<evidence type="ECO:0000313" key="2">
    <source>
        <dbReference type="Proteomes" id="UP000266292"/>
    </source>
</evidence>
<organism evidence="1 2">
    <name type="scientific">Pontibacter actiniarum</name>
    <dbReference type="NCBI Taxonomy" id="323450"/>
    <lineage>
        <taxon>Bacteria</taxon>
        <taxon>Pseudomonadati</taxon>
        <taxon>Bacteroidota</taxon>
        <taxon>Cytophagia</taxon>
        <taxon>Cytophagales</taxon>
        <taxon>Hymenobacteraceae</taxon>
        <taxon>Pontibacter</taxon>
    </lineage>
</organism>
<keyword evidence="2" id="KW-1185">Reference proteome</keyword>
<dbReference type="InterPro" id="IPR022276">
    <property type="entry name" value="Conjug_transposon_TraK"/>
</dbReference>
<protein>
    <submittedName>
        <fullName evidence="1">Conjugative transposon protein TraK</fullName>
    </submittedName>
</protein>
<dbReference type="AlphaFoldDB" id="A0A1X9YS61"/>
<dbReference type="EMBL" id="CP021235">
    <property type="protein sequence ID" value="ARS35736.1"/>
    <property type="molecule type" value="Genomic_DNA"/>
</dbReference>
<accession>A0A1X9YS61</accession>
<gene>
    <name evidence="1" type="ORF">CA264_09945</name>
</gene>
<sequence>MFTQMKNIDSAFRLVRGFALLTVCGSLLLSGFALYRSLRLAQQLQDRVYVLAGGQALEAFAADRDEHLPVEARHHVKTFHELFFSLDPDEQVIERHVARALYLADASAKREYDNLQEQGFYTGLIAGNISQRVEVDSVAVDLKVYPYFFRCYATQRLVRATSTVWRSLVTEGYLRSVSRSDHNPHGLLIERWVTLENRDVKVERR</sequence>
<dbReference type="KEGG" id="pact:CA264_09945"/>
<dbReference type="Proteomes" id="UP000266292">
    <property type="component" value="Chromosome"/>
</dbReference>
<evidence type="ECO:0000313" key="1">
    <source>
        <dbReference type="EMBL" id="ARS35736.1"/>
    </source>
</evidence>
<dbReference type="NCBIfam" id="TIGR03781">
    <property type="entry name" value="Bac_Flav_CT_K"/>
    <property type="match status" value="1"/>
</dbReference>
<name>A0A1X9YS61_9BACT</name>
<dbReference type="STRING" id="709015.GCA_000472485_02010"/>
<reference evidence="2" key="1">
    <citation type="submission" date="2017-05" db="EMBL/GenBank/DDBJ databases">
        <authorList>
            <person name="Ray J."/>
            <person name="Price M."/>
            <person name="Deutschbauer A."/>
        </authorList>
    </citation>
    <scope>NUCLEOTIDE SEQUENCE [LARGE SCALE GENOMIC DNA]</scope>
    <source>
        <strain evidence="2">DSM 19842</strain>
    </source>
</reference>
<dbReference type="OrthoDB" id="1039148at2"/>
<proteinExistence type="predicted"/>